<dbReference type="PROSITE" id="PS50157">
    <property type="entry name" value="ZINC_FINGER_C2H2_2"/>
    <property type="match status" value="1"/>
</dbReference>
<dbReference type="PANTHER" id="PTHR47593">
    <property type="entry name" value="ZINC FINGER PROTEIN 4-LIKE"/>
    <property type="match status" value="1"/>
</dbReference>
<dbReference type="InterPro" id="IPR013087">
    <property type="entry name" value="Znf_C2H2_type"/>
</dbReference>
<evidence type="ECO:0000256" key="2">
    <source>
        <dbReference type="SAM" id="MobiDB-lite"/>
    </source>
</evidence>
<gene>
    <name evidence="4" type="ORF">CCAM_LOCUS13850</name>
</gene>
<keyword evidence="1" id="KW-0862">Zinc</keyword>
<reference evidence="4 5" key="1">
    <citation type="submission" date="2018-04" db="EMBL/GenBank/DDBJ databases">
        <authorList>
            <person name="Vogel A."/>
        </authorList>
    </citation>
    <scope>NUCLEOTIDE SEQUENCE [LARGE SCALE GENOMIC DNA]</scope>
</reference>
<keyword evidence="5" id="KW-1185">Reference proteome</keyword>
<name>A0A484L7A2_9ASTE</name>
<proteinExistence type="predicted"/>
<dbReference type="Proteomes" id="UP000595140">
    <property type="component" value="Unassembled WGS sequence"/>
</dbReference>
<sequence>MRSEDRDHETAIRGAGEWLSSSKGGENIPSNSAFPKLFSCNFCTRRFYSSQALGGHQNAHKRERGAAKKFNSLDTPFHNSYVLIRSMGVTPHGVVHKQGKIGGTAVARFGRLPSNTRLSGLMDKAADSTWSGSFWFNPQHPEELSSNNPNKLDLNLKL</sequence>
<feature type="region of interest" description="Disordered" evidence="2">
    <location>
        <begin position="1"/>
        <end position="25"/>
    </location>
</feature>
<evidence type="ECO:0000259" key="3">
    <source>
        <dbReference type="PROSITE" id="PS50157"/>
    </source>
</evidence>
<organism evidence="4 5">
    <name type="scientific">Cuscuta campestris</name>
    <dbReference type="NCBI Taxonomy" id="132261"/>
    <lineage>
        <taxon>Eukaryota</taxon>
        <taxon>Viridiplantae</taxon>
        <taxon>Streptophyta</taxon>
        <taxon>Embryophyta</taxon>
        <taxon>Tracheophyta</taxon>
        <taxon>Spermatophyta</taxon>
        <taxon>Magnoliopsida</taxon>
        <taxon>eudicotyledons</taxon>
        <taxon>Gunneridae</taxon>
        <taxon>Pentapetalae</taxon>
        <taxon>asterids</taxon>
        <taxon>lamiids</taxon>
        <taxon>Solanales</taxon>
        <taxon>Convolvulaceae</taxon>
        <taxon>Cuscuteae</taxon>
        <taxon>Cuscuta</taxon>
        <taxon>Cuscuta subgen. Grammica</taxon>
        <taxon>Cuscuta sect. Cleistogrammica</taxon>
    </lineage>
</organism>
<feature type="domain" description="C2H2-type" evidence="3">
    <location>
        <begin position="38"/>
        <end position="65"/>
    </location>
</feature>
<accession>A0A484L7A2</accession>
<keyword evidence="1" id="KW-0863">Zinc-finger</keyword>
<dbReference type="OrthoDB" id="1933825at2759"/>
<dbReference type="EMBL" id="OOIL02001115">
    <property type="protein sequence ID" value="VFQ72074.1"/>
    <property type="molecule type" value="Genomic_DNA"/>
</dbReference>
<evidence type="ECO:0000256" key="1">
    <source>
        <dbReference type="PROSITE-ProRule" id="PRU00042"/>
    </source>
</evidence>
<dbReference type="Gene3D" id="3.30.160.60">
    <property type="entry name" value="Classic Zinc Finger"/>
    <property type="match status" value="1"/>
</dbReference>
<feature type="compositionally biased region" description="Basic and acidic residues" evidence="2">
    <location>
        <begin position="1"/>
        <end position="11"/>
    </location>
</feature>
<dbReference type="GO" id="GO:0008270">
    <property type="term" value="F:zinc ion binding"/>
    <property type="evidence" value="ECO:0007669"/>
    <property type="project" value="UniProtKB-KW"/>
</dbReference>
<dbReference type="AlphaFoldDB" id="A0A484L7A2"/>
<evidence type="ECO:0000313" key="5">
    <source>
        <dbReference type="Proteomes" id="UP000595140"/>
    </source>
</evidence>
<dbReference type="PROSITE" id="PS00028">
    <property type="entry name" value="ZINC_FINGER_C2H2_1"/>
    <property type="match status" value="1"/>
</dbReference>
<keyword evidence="1" id="KW-0479">Metal-binding</keyword>
<dbReference type="InterPro" id="IPR053266">
    <property type="entry name" value="Zinc_finger_protein_7"/>
</dbReference>
<evidence type="ECO:0000313" key="4">
    <source>
        <dbReference type="EMBL" id="VFQ72074.1"/>
    </source>
</evidence>
<dbReference type="SUPFAM" id="SSF57667">
    <property type="entry name" value="beta-beta-alpha zinc fingers"/>
    <property type="match status" value="1"/>
</dbReference>
<protein>
    <recommendedName>
        <fullName evidence="3">C2H2-type domain-containing protein</fullName>
    </recommendedName>
</protein>
<dbReference type="InterPro" id="IPR036236">
    <property type="entry name" value="Znf_C2H2_sf"/>
</dbReference>
<dbReference type="PANTHER" id="PTHR47593:SF8">
    <property type="entry name" value="OS12G0581900 PROTEIN"/>
    <property type="match status" value="1"/>
</dbReference>